<evidence type="ECO:0000313" key="1">
    <source>
        <dbReference type="EMBL" id="CAJ1058379.1"/>
    </source>
</evidence>
<evidence type="ECO:0000313" key="2">
    <source>
        <dbReference type="Proteomes" id="UP001178508"/>
    </source>
</evidence>
<dbReference type="AlphaFoldDB" id="A0AAV1FCB2"/>
<organism evidence="1 2">
    <name type="scientific">Xyrichtys novacula</name>
    <name type="common">Pearly razorfish</name>
    <name type="synonym">Hemipteronotus novacula</name>
    <dbReference type="NCBI Taxonomy" id="13765"/>
    <lineage>
        <taxon>Eukaryota</taxon>
        <taxon>Metazoa</taxon>
        <taxon>Chordata</taxon>
        <taxon>Craniata</taxon>
        <taxon>Vertebrata</taxon>
        <taxon>Euteleostomi</taxon>
        <taxon>Actinopterygii</taxon>
        <taxon>Neopterygii</taxon>
        <taxon>Teleostei</taxon>
        <taxon>Neoteleostei</taxon>
        <taxon>Acanthomorphata</taxon>
        <taxon>Eupercaria</taxon>
        <taxon>Labriformes</taxon>
        <taxon>Labridae</taxon>
        <taxon>Xyrichtys</taxon>
    </lineage>
</organism>
<dbReference type="Proteomes" id="UP001178508">
    <property type="component" value="Chromosome 6"/>
</dbReference>
<name>A0AAV1FCB2_XYRNO</name>
<protein>
    <submittedName>
        <fullName evidence="1">Uncharacterized protein</fullName>
    </submittedName>
</protein>
<sequence>MADYLVHRGRGKDERTYGNFQSETEGTWLPAILQIFTFSPLVLQRFPFNTHSVIAAAFEEPLMRKLKDALAVSDKTLRRLQKELIKQRSPSEVFMSPFFRVS</sequence>
<dbReference type="EMBL" id="OY660869">
    <property type="protein sequence ID" value="CAJ1058379.1"/>
    <property type="molecule type" value="Genomic_DNA"/>
</dbReference>
<accession>A0AAV1FCB2</accession>
<keyword evidence="2" id="KW-1185">Reference proteome</keyword>
<proteinExistence type="predicted"/>
<gene>
    <name evidence="1" type="ORF">XNOV1_A005715</name>
</gene>
<reference evidence="1" key="1">
    <citation type="submission" date="2023-08" db="EMBL/GenBank/DDBJ databases">
        <authorList>
            <person name="Alioto T."/>
            <person name="Alioto T."/>
            <person name="Gomez Garrido J."/>
        </authorList>
    </citation>
    <scope>NUCLEOTIDE SEQUENCE</scope>
</reference>